<organism evidence="3 4">
    <name type="scientific">Aspergillus granulosus</name>
    <dbReference type="NCBI Taxonomy" id="176169"/>
    <lineage>
        <taxon>Eukaryota</taxon>
        <taxon>Fungi</taxon>
        <taxon>Dikarya</taxon>
        <taxon>Ascomycota</taxon>
        <taxon>Pezizomycotina</taxon>
        <taxon>Eurotiomycetes</taxon>
        <taxon>Eurotiomycetidae</taxon>
        <taxon>Eurotiales</taxon>
        <taxon>Aspergillaceae</taxon>
        <taxon>Aspergillus</taxon>
        <taxon>Aspergillus subgen. Nidulantes</taxon>
    </lineage>
</organism>
<evidence type="ECO:0000313" key="3">
    <source>
        <dbReference type="EMBL" id="KAL2808656.1"/>
    </source>
</evidence>
<keyword evidence="4" id="KW-1185">Reference proteome</keyword>
<protein>
    <submittedName>
        <fullName evidence="3">Uncharacterized protein</fullName>
    </submittedName>
</protein>
<dbReference type="SUPFAM" id="SSF57997">
    <property type="entry name" value="Tropomyosin"/>
    <property type="match status" value="1"/>
</dbReference>
<sequence>MDNDREFTEADIPQLSYELEQWGLRHIRHLHSLRDDVSKCRERASLLENELAQSSERARLLETELAKSRERICILENELARSSERFCILKNKLAKSSERACLLDAWPPGDEPLKAIKRANARTDHPEDQVQPFTERARDSGSEITQQVQDTNNSTRKLEPHVTIERQIGDALVQIDHINSFIDKALETQENRCLLHNQTHGRFAKQLVEKPDGQPDQTKPMKQRSTRVTKGKITANGRVLRKRARVNYCL</sequence>
<feature type="region of interest" description="Disordered" evidence="2">
    <location>
        <begin position="122"/>
        <end position="154"/>
    </location>
</feature>
<accession>A0ABR4GZM6</accession>
<keyword evidence="1" id="KW-0175">Coiled coil</keyword>
<dbReference type="EMBL" id="JBFXLT010000107">
    <property type="protein sequence ID" value="KAL2808656.1"/>
    <property type="molecule type" value="Genomic_DNA"/>
</dbReference>
<dbReference type="Gene3D" id="1.20.5.340">
    <property type="match status" value="1"/>
</dbReference>
<feature type="compositionally biased region" description="Polar residues" evidence="2">
    <location>
        <begin position="142"/>
        <end position="154"/>
    </location>
</feature>
<evidence type="ECO:0000313" key="4">
    <source>
        <dbReference type="Proteomes" id="UP001610334"/>
    </source>
</evidence>
<evidence type="ECO:0000256" key="2">
    <source>
        <dbReference type="SAM" id="MobiDB-lite"/>
    </source>
</evidence>
<comment type="caution">
    <text evidence="3">The sequence shown here is derived from an EMBL/GenBank/DDBJ whole genome shotgun (WGS) entry which is preliminary data.</text>
</comment>
<proteinExistence type="predicted"/>
<feature type="coiled-coil region" evidence="1">
    <location>
        <begin position="30"/>
        <end position="71"/>
    </location>
</feature>
<evidence type="ECO:0000256" key="1">
    <source>
        <dbReference type="SAM" id="Coils"/>
    </source>
</evidence>
<dbReference type="Proteomes" id="UP001610334">
    <property type="component" value="Unassembled WGS sequence"/>
</dbReference>
<gene>
    <name evidence="3" type="ORF">BJX63DRAFT_435940</name>
</gene>
<reference evidence="3 4" key="1">
    <citation type="submission" date="2024-07" db="EMBL/GenBank/DDBJ databases">
        <title>Section-level genome sequencing and comparative genomics of Aspergillus sections Usti and Cavernicolus.</title>
        <authorList>
            <consortium name="Lawrence Berkeley National Laboratory"/>
            <person name="Nybo J.L."/>
            <person name="Vesth T.C."/>
            <person name="Theobald S."/>
            <person name="Frisvad J.C."/>
            <person name="Larsen T.O."/>
            <person name="Kjaerboelling I."/>
            <person name="Rothschild-Mancinelli K."/>
            <person name="Lyhne E.K."/>
            <person name="Kogle M.E."/>
            <person name="Barry K."/>
            <person name="Clum A."/>
            <person name="Na H."/>
            <person name="Ledsgaard L."/>
            <person name="Lin J."/>
            <person name="Lipzen A."/>
            <person name="Kuo A."/>
            <person name="Riley R."/>
            <person name="Mondo S."/>
            <person name="Labutti K."/>
            <person name="Haridas S."/>
            <person name="Pangalinan J."/>
            <person name="Salamov A.A."/>
            <person name="Simmons B.A."/>
            <person name="Magnuson J.K."/>
            <person name="Chen J."/>
            <person name="Drula E."/>
            <person name="Henrissat B."/>
            <person name="Wiebenga A."/>
            <person name="Lubbers R.J."/>
            <person name="Gomes A.C."/>
            <person name="Makela M.R."/>
            <person name="Stajich J."/>
            <person name="Grigoriev I.V."/>
            <person name="Mortensen U.H."/>
            <person name="De Vries R.P."/>
            <person name="Baker S.E."/>
            <person name="Andersen M.R."/>
        </authorList>
    </citation>
    <scope>NUCLEOTIDE SEQUENCE [LARGE SCALE GENOMIC DNA]</scope>
    <source>
        <strain evidence="3 4">CBS 588.65</strain>
    </source>
</reference>
<name>A0ABR4GZM6_9EURO</name>